<organism evidence="2">
    <name type="scientific">hydrothermal vent metagenome</name>
    <dbReference type="NCBI Taxonomy" id="652676"/>
    <lineage>
        <taxon>unclassified sequences</taxon>
        <taxon>metagenomes</taxon>
        <taxon>ecological metagenomes</taxon>
    </lineage>
</organism>
<feature type="transmembrane region" description="Helical" evidence="1">
    <location>
        <begin position="365"/>
        <end position="394"/>
    </location>
</feature>
<feature type="transmembrane region" description="Helical" evidence="1">
    <location>
        <begin position="221"/>
        <end position="240"/>
    </location>
</feature>
<evidence type="ECO:0008006" key="3">
    <source>
        <dbReference type="Google" id="ProtNLM"/>
    </source>
</evidence>
<proteinExistence type="predicted"/>
<feature type="transmembrane region" description="Helical" evidence="1">
    <location>
        <begin position="114"/>
        <end position="139"/>
    </location>
</feature>
<feature type="transmembrane region" description="Helical" evidence="1">
    <location>
        <begin position="189"/>
        <end position="209"/>
    </location>
</feature>
<accession>A0A1W1C6H4</accession>
<feature type="transmembrane region" description="Helical" evidence="1">
    <location>
        <begin position="151"/>
        <end position="169"/>
    </location>
</feature>
<evidence type="ECO:0000256" key="1">
    <source>
        <dbReference type="SAM" id="Phobius"/>
    </source>
</evidence>
<dbReference type="AlphaFoldDB" id="A0A1W1C6H4"/>
<evidence type="ECO:0000313" key="2">
    <source>
        <dbReference type="EMBL" id="SFV61450.1"/>
    </source>
</evidence>
<dbReference type="EMBL" id="FPHG01000048">
    <property type="protein sequence ID" value="SFV61450.1"/>
    <property type="molecule type" value="Genomic_DNA"/>
</dbReference>
<feature type="transmembrane region" description="Helical" evidence="1">
    <location>
        <begin position="12"/>
        <end position="38"/>
    </location>
</feature>
<gene>
    <name evidence="2" type="ORF">MNB_SV-9-1457</name>
</gene>
<feature type="transmembrane region" description="Helical" evidence="1">
    <location>
        <begin position="58"/>
        <end position="83"/>
    </location>
</feature>
<keyword evidence="1" id="KW-0812">Transmembrane</keyword>
<protein>
    <recommendedName>
        <fullName evidence="3">Transmembrane protein</fullName>
    </recommendedName>
</protein>
<feature type="transmembrane region" description="Helical" evidence="1">
    <location>
        <begin position="302"/>
        <end position="323"/>
    </location>
</feature>
<feature type="transmembrane region" description="Helical" evidence="1">
    <location>
        <begin position="246"/>
        <end position="263"/>
    </location>
</feature>
<reference evidence="2" key="1">
    <citation type="submission" date="2016-10" db="EMBL/GenBank/DDBJ databases">
        <authorList>
            <person name="de Groot N.N."/>
        </authorList>
    </citation>
    <scope>NUCLEOTIDE SEQUENCE</scope>
</reference>
<feature type="transmembrane region" description="Helical" evidence="1">
    <location>
        <begin position="275"/>
        <end position="296"/>
    </location>
</feature>
<feature type="transmembrane region" description="Helical" evidence="1">
    <location>
        <begin position="90"/>
        <end position="108"/>
    </location>
</feature>
<sequence length="417" mass="47624">MFKQNGLSLDQAPPIVVVFRFFFMASIFGIIAGFEILYYQNSIFNPTSVGALTLAHTLTLGVMLSFMLGALFQMLPVIAGVVLDYPIKRSLAIQVPFFIGVISLLLAFNLNYQYLYITSSIFLGFSLFSAIFMMSYRLIKIPNHTPSSRGMVIALISLFVTVLLALYLTKTLSGYGDGLLFQDIKNIHIHFGLFGWIGVLIFSIAFQVIEMFYVTPSYPEILGKYSAYLIFLLLISTAFYPILNNLLYLLFISFSLLTLYRLTQKKRKLSDATIFFWRMGLSSLVLSMVFLVIYSFNPVLEILNIVNILFVSFGLSIVFAMLYKIIPFLTWFHLNSQGYFKAPMMHEVIHPKTAKKHFWIHFSTIISLIISIFIPMFIFISGVLVIISFSWIAYQIIHSDLLYKKIENSGEKFEFSS</sequence>
<name>A0A1W1C6H4_9ZZZZ</name>
<keyword evidence="1" id="KW-1133">Transmembrane helix</keyword>
<keyword evidence="1" id="KW-0472">Membrane</keyword>